<dbReference type="GO" id="GO:0016829">
    <property type="term" value="F:lyase activity"/>
    <property type="evidence" value="ECO:0007669"/>
    <property type="project" value="UniProtKB-KW"/>
</dbReference>
<dbReference type="EMBL" id="JABBYL010000035">
    <property type="protein sequence ID" value="NMO10162.1"/>
    <property type="molecule type" value="Genomic_DNA"/>
</dbReference>
<reference evidence="12 15" key="3">
    <citation type="submission" date="2020-04" db="EMBL/GenBank/DDBJ databases">
        <title>Draft genome of Methanobacterium subterraneum isolated from animal feces.</title>
        <authorList>
            <person name="Ouboter H.T."/>
            <person name="Berger S."/>
            <person name="Gungor E."/>
            <person name="Jetten M.S.M."/>
            <person name="Welte C.U."/>
        </authorList>
    </citation>
    <scope>NUCLEOTIDE SEQUENCE [LARGE SCALE GENOMIC DNA]</scope>
    <source>
        <strain evidence="12">HO_2020</strain>
    </source>
</reference>
<dbReference type="AlphaFoldDB" id="A0A2H4VQL7"/>
<organism evidence="10 13">
    <name type="scientific">Methanobacterium subterraneum</name>
    <dbReference type="NCBI Taxonomy" id="59277"/>
    <lineage>
        <taxon>Archaea</taxon>
        <taxon>Methanobacteriati</taxon>
        <taxon>Methanobacteriota</taxon>
        <taxon>Methanomada group</taxon>
        <taxon>Methanobacteria</taxon>
        <taxon>Methanobacteriales</taxon>
        <taxon>Methanobacteriaceae</taxon>
        <taxon>Methanobacterium</taxon>
    </lineage>
</organism>
<feature type="domain" description="4Fe-4S ferredoxin-type" evidence="8">
    <location>
        <begin position="60"/>
        <end position="89"/>
    </location>
</feature>
<keyword evidence="1" id="KW-0813">Transport</keyword>
<accession>A0A2H4VQL7</accession>
<evidence type="ECO:0000256" key="1">
    <source>
        <dbReference type="ARBA" id="ARBA00022448"/>
    </source>
</evidence>
<evidence type="ECO:0000313" key="10">
    <source>
        <dbReference type="EMBL" id="AUB60394.1"/>
    </source>
</evidence>
<keyword evidence="5" id="KW-0249">Electron transport</keyword>
<dbReference type="OrthoDB" id="2837at2157"/>
<keyword evidence="2" id="KW-0004">4Fe-4S</keyword>
<gene>
    <name evidence="9" type="ORF">BK007_06810</name>
    <name evidence="10" type="ORF">BK009_06685</name>
    <name evidence="11" type="ORF">HA271_07365</name>
    <name evidence="12" type="ORF">HG719_10095</name>
</gene>
<dbReference type="EMBL" id="CP017766">
    <property type="protein sequence ID" value="AUB55742.1"/>
    <property type="molecule type" value="Genomic_DNA"/>
</dbReference>
<name>A0A2H4VQL7_9EURY</name>
<dbReference type="PANTHER" id="PTHR43687:SF6">
    <property type="entry name" value="L-ASPARTATE SEMIALDEHYDE SULFURTRANSFERASE IRON-SULFUR SUBUNIT"/>
    <property type="match status" value="1"/>
</dbReference>
<evidence type="ECO:0000313" key="9">
    <source>
        <dbReference type="EMBL" id="AUB55742.1"/>
    </source>
</evidence>
<keyword evidence="4" id="KW-0677">Repeat</keyword>
<keyword evidence="10" id="KW-0456">Lyase</keyword>
<reference evidence="13 14" key="1">
    <citation type="submission" date="2016-10" db="EMBL/GenBank/DDBJ databases">
        <title>Comparative genomics between deep and shallow subseafloor isolates.</title>
        <authorList>
            <person name="Ishii S."/>
            <person name="Miller J.R."/>
            <person name="Sutton G."/>
            <person name="Suzuki S."/>
            <person name="Methe B."/>
            <person name="Inagaki F."/>
            <person name="Imachi H."/>
        </authorList>
    </citation>
    <scope>NUCLEOTIDE SEQUENCE [LARGE SCALE GENOMIC DNA]</scope>
    <source>
        <strain evidence="10 13">A8p</strain>
        <strain evidence="9 14">MO-MB1</strain>
    </source>
</reference>
<evidence type="ECO:0000313" key="15">
    <source>
        <dbReference type="Proteomes" id="UP000591058"/>
    </source>
</evidence>
<keyword evidence="7" id="KW-0411">Iron-sulfur</keyword>
<evidence type="ECO:0000256" key="3">
    <source>
        <dbReference type="ARBA" id="ARBA00022723"/>
    </source>
</evidence>
<evidence type="ECO:0000256" key="5">
    <source>
        <dbReference type="ARBA" id="ARBA00022982"/>
    </source>
</evidence>
<dbReference type="PANTHER" id="PTHR43687">
    <property type="entry name" value="ADENYLYLSULFATE REDUCTASE, BETA SUBUNIT"/>
    <property type="match status" value="1"/>
</dbReference>
<dbReference type="GO" id="GO:0046872">
    <property type="term" value="F:metal ion binding"/>
    <property type="evidence" value="ECO:0007669"/>
    <property type="project" value="UniProtKB-KW"/>
</dbReference>
<evidence type="ECO:0000256" key="6">
    <source>
        <dbReference type="ARBA" id="ARBA00023004"/>
    </source>
</evidence>
<dbReference type="EMBL" id="CP017768">
    <property type="protein sequence ID" value="AUB60394.1"/>
    <property type="molecule type" value="Genomic_DNA"/>
</dbReference>
<dbReference type="Proteomes" id="UP000591058">
    <property type="component" value="Unassembled WGS sequence"/>
</dbReference>
<evidence type="ECO:0000313" key="12">
    <source>
        <dbReference type="EMBL" id="NMO10162.1"/>
    </source>
</evidence>
<evidence type="ECO:0000259" key="8">
    <source>
        <dbReference type="PROSITE" id="PS51379"/>
    </source>
</evidence>
<dbReference type="Proteomes" id="UP000232631">
    <property type="component" value="Chromosome"/>
</dbReference>
<keyword evidence="3" id="KW-0479">Metal-binding</keyword>
<proteinExistence type="predicted"/>
<dbReference type="PROSITE" id="PS00198">
    <property type="entry name" value="4FE4S_FER_1"/>
    <property type="match status" value="1"/>
</dbReference>
<sequence>MKELVSRPELCDECGKCERICPKNAIRVISGVPVFCLHCAEDRAPCMTVCPEDAIEKIDGAVVIHEDDCIGCGLCRDACPVGAINLNEYGIATKCDLCIELDEPLCVSVCPKDALKVSSEDMLSDKRDHIAKELERVKMIMKY</sequence>
<reference evidence="11" key="2">
    <citation type="journal article" date="2020" name="bioRxiv">
        <title>A rank-normalized archaeal taxonomy based on genome phylogeny resolves widespread incomplete and uneven classifications.</title>
        <authorList>
            <person name="Rinke C."/>
            <person name="Chuvochina M."/>
            <person name="Mussig A.J."/>
            <person name="Chaumeil P.-A."/>
            <person name="Waite D.W."/>
            <person name="Whitman W.B."/>
            <person name="Parks D.H."/>
            <person name="Hugenholtz P."/>
        </authorList>
    </citation>
    <scope>NUCLEOTIDE SEQUENCE</scope>
    <source>
        <strain evidence="11">UBA11802</strain>
    </source>
</reference>
<accession>A0A2H4VCD6</accession>
<dbReference type="Proteomes" id="UP000232806">
    <property type="component" value="Chromosome"/>
</dbReference>
<evidence type="ECO:0000256" key="2">
    <source>
        <dbReference type="ARBA" id="ARBA00022485"/>
    </source>
</evidence>
<dbReference type="RefSeq" id="WP_100905720.1">
    <property type="nucleotide sequence ID" value="NZ_CP017766.1"/>
</dbReference>
<dbReference type="InterPro" id="IPR017896">
    <property type="entry name" value="4Fe4S_Fe-S-bd"/>
</dbReference>
<dbReference type="Proteomes" id="UP000586031">
    <property type="component" value="Unassembled WGS sequence"/>
</dbReference>
<dbReference type="KEGG" id="msub:BK009_06685"/>
<dbReference type="GeneID" id="35122823"/>
<dbReference type="InterPro" id="IPR050572">
    <property type="entry name" value="Fe-S_Ferredoxin"/>
</dbReference>
<dbReference type="GO" id="GO:0051539">
    <property type="term" value="F:4 iron, 4 sulfur cluster binding"/>
    <property type="evidence" value="ECO:0007669"/>
    <property type="project" value="UniProtKB-KW"/>
</dbReference>
<dbReference type="Pfam" id="PF00037">
    <property type="entry name" value="Fer4"/>
    <property type="match status" value="2"/>
</dbReference>
<dbReference type="SUPFAM" id="SSF54862">
    <property type="entry name" value="4Fe-4S ferredoxins"/>
    <property type="match status" value="1"/>
</dbReference>
<protein>
    <submittedName>
        <fullName evidence="11">4Fe-4S binding protein</fullName>
    </submittedName>
    <submittedName>
        <fullName evidence="10">Formate hydrogenlyase</fullName>
    </submittedName>
</protein>
<dbReference type="GO" id="GO:0016491">
    <property type="term" value="F:oxidoreductase activity"/>
    <property type="evidence" value="ECO:0007669"/>
    <property type="project" value="UniProtKB-ARBA"/>
</dbReference>
<dbReference type="PROSITE" id="PS51379">
    <property type="entry name" value="4FE4S_FER_2"/>
    <property type="match status" value="2"/>
</dbReference>
<dbReference type="EMBL" id="DUHE01000207">
    <property type="protein sequence ID" value="HII84640.1"/>
    <property type="molecule type" value="Genomic_DNA"/>
</dbReference>
<keyword evidence="6" id="KW-0408">Iron</keyword>
<keyword evidence="13" id="KW-1185">Reference proteome</keyword>
<evidence type="ECO:0000256" key="7">
    <source>
        <dbReference type="ARBA" id="ARBA00023014"/>
    </source>
</evidence>
<evidence type="ECO:0000313" key="11">
    <source>
        <dbReference type="EMBL" id="HII84640.1"/>
    </source>
</evidence>
<feature type="domain" description="4Fe-4S ferredoxin-type" evidence="8">
    <location>
        <begin position="2"/>
        <end position="31"/>
    </location>
</feature>
<evidence type="ECO:0000313" key="14">
    <source>
        <dbReference type="Proteomes" id="UP000232806"/>
    </source>
</evidence>
<dbReference type="InterPro" id="IPR017900">
    <property type="entry name" value="4Fe4S_Fe_S_CS"/>
</dbReference>
<evidence type="ECO:0000256" key="4">
    <source>
        <dbReference type="ARBA" id="ARBA00022737"/>
    </source>
</evidence>
<evidence type="ECO:0000313" key="13">
    <source>
        <dbReference type="Proteomes" id="UP000232631"/>
    </source>
</evidence>
<dbReference type="Gene3D" id="3.30.70.20">
    <property type="match status" value="3"/>
</dbReference>